<proteinExistence type="inferred from homology"/>
<name>F2JJK7_CELLD</name>
<dbReference type="InterPro" id="IPR013780">
    <property type="entry name" value="Glyco_hydro_b"/>
</dbReference>
<organism evidence="5 6">
    <name type="scientific">Cellulosilyticum lentocellum (strain ATCC 49066 / DSM 5427 / NCIMB 11756 / RHM5)</name>
    <name type="common">Clostridium lentocellum</name>
    <dbReference type="NCBI Taxonomy" id="642492"/>
    <lineage>
        <taxon>Bacteria</taxon>
        <taxon>Bacillati</taxon>
        <taxon>Bacillota</taxon>
        <taxon>Clostridia</taxon>
        <taxon>Lachnospirales</taxon>
        <taxon>Cellulosilyticaceae</taxon>
        <taxon>Cellulosilyticum</taxon>
    </lineage>
</organism>
<evidence type="ECO:0000313" key="5">
    <source>
        <dbReference type="EMBL" id="ADZ82049.1"/>
    </source>
</evidence>
<dbReference type="PANTHER" id="PTHR10357">
    <property type="entry name" value="ALPHA-AMYLASE FAMILY MEMBER"/>
    <property type="match status" value="1"/>
</dbReference>
<accession>F2JJK7</accession>
<dbReference type="SUPFAM" id="SSF51445">
    <property type="entry name" value="(Trans)glycosidases"/>
    <property type="match status" value="1"/>
</dbReference>
<dbReference type="InterPro" id="IPR017853">
    <property type="entry name" value="GH"/>
</dbReference>
<reference evidence="5 6" key="1">
    <citation type="journal article" date="2011" name="J. Bacteriol.">
        <title>Complete genome sequence of the cellulose-degrading bacterium Cellulosilyticum lentocellum.</title>
        <authorList>
            <consortium name="US DOE Joint Genome Institute"/>
            <person name="Miller D.A."/>
            <person name="Suen G."/>
            <person name="Bruce D."/>
            <person name="Copeland A."/>
            <person name="Cheng J.F."/>
            <person name="Detter C."/>
            <person name="Goodwin L.A."/>
            <person name="Han C.S."/>
            <person name="Hauser L.J."/>
            <person name="Land M.L."/>
            <person name="Lapidus A."/>
            <person name="Lucas S."/>
            <person name="Meincke L."/>
            <person name="Pitluck S."/>
            <person name="Tapia R."/>
            <person name="Teshima H."/>
            <person name="Woyke T."/>
            <person name="Fox B.G."/>
            <person name="Angert E.R."/>
            <person name="Currie C.R."/>
        </authorList>
    </citation>
    <scope>NUCLEOTIDE SEQUENCE [LARGE SCALE GENOMIC DNA]</scope>
    <source>
        <strain evidence="6">ATCC 49066 / DSM 5427 / NCIMB 11756 / RHM5</strain>
    </source>
</reference>
<keyword evidence="2 5" id="KW-0378">Hydrolase</keyword>
<dbReference type="eggNOG" id="COG0366">
    <property type="taxonomic scope" value="Bacteria"/>
</dbReference>
<dbReference type="SMART" id="SM00642">
    <property type="entry name" value="Aamy"/>
    <property type="match status" value="1"/>
</dbReference>
<dbReference type="Gene3D" id="3.20.20.80">
    <property type="entry name" value="Glycosidases"/>
    <property type="match status" value="1"/>
</dbReference>
<dbReference type="PANTHER" id="PTHR10357:SF210">
    <property type="entry name" value="MALTODEXTRIN GLUCOSIDASE"/>
    <property type="match status" value="1"/>
</dbReference>
<evidence type="ECO:0000256" key="1">
    <source>
        <dbReference type="ARBA" id="ARBA00008061"/>
    </source>
</evidence>
<gene>
    <name evidence="5" type="ordered locus">Clole_0302</name>
</gene>
<dbReference type="Proteomes" id="UP000008467">
    <property type="component" value="Chromosome"/>
</dbReference>
<dbReference type="InterPro" id="IPR004185">
    <property type="entry name" value="Glyco_hydro_13_lg-like_dom"/>
</dbReference>
<dbReference type="InterPro" id="IPR013783">
    <property type="entry name" value="Ig-like_fold"/>
</dbReference>
<dbReference type="Pfam" id="PF02903">
    <property type="entry name" value="Alpha-amylase_N"/>
    <property type="match status" value="1"/>
</dbReference>
<evidence type="ECO:0000256" key="2">
    <source>
        <dbReference type="ARBA" id="ARBA00022801"/>
    </source>
</evidence>
<dbReference type="Gene3D" id="2.60.40.10">
    <property type="entry name" value="Immunoglobulins"/>
    <property type="match status" value="1"/>
</dbReference>
<keyword evidence="6" id="KW-1185">Reference proteome</keyword>
<dbReference type="EMBL" id="CP002582">
    <property type="protein sequence ID" value="ADZ82049.1"/>
    <property type="molecule type" value="Genomic_DNA"/>
</dbReference>
<dbReference type="STRING" id="642492.Clole_0302"/>
<comment type="similarity">
    <text evidence="1">Belongs to the glycosyl hydrolase 13 family.</text>
</comment>
<keyword evidence="3 5" id="KW-0326">Glycosidase</keyword>
<feature type="domain" description="Glycosyl hydrolase family 13 catalytic" evidence="4">
    <location>
        <begin position="137"/>
        <end position="495"/>
    </location>
</feature>
<dbReference type="Gene3D" id="3.90.400.10">
    <property type="entry name" value="Oligo-1,6-glucosidase, Domain 2"/>
    <property type="match status" value="1"/>
</dbReference>
<evidence type="ECO:0000313" key="6">
    <source>
        <dbReference type="Proteomes" id="UP000008467"/>
    </source>
</evidence>
<dbReference type="SUPFAM" id="SSF51011">
    <property type="entry name" value="Glycosyl hydrolase domain"/>
    <property type="match status" value="1"/>
</dbReference>
<dbReference type="Gene3D" id="2.60.40.1180">
    <property type="entry name" value="Golgi alpha-mannosidase II"/>
    <property type="match status" value="1"/>
</dbReference>
<dbReference type="GO" id="GO:0047798">
    <property type="term" value="F:cyclomaltodextrinase activity"/>
    <property type="evidence" value="ECO:0007669"/>
    <property type="project" value="UniProtKB-EC"/>
</dbReference>
<dbReference type="EC" id="3.2.1.54" evidence="5"/>
<protein>
    <submittedName>
        <fullName evidence="5">Cyclomaltodextrinase</fullName>
        <ecNumber evidence="5">3.2.1.54</ecNumber>
    </submittedName>
</protein>
<dbReference type="HOGENOM" id="CLU_006462_6_2_9"/>
<evidence type="ECO:0000256" key="3">
    <source>
        <dbReference type="ARBA" id="ARBA00023295"/>
    </source>
</evidence>
<dbReference type="KEGG" id="cle:Clole_0302"/>
<sequence length="584" mass="68457">MKLEAIMHIPLSQYAFALTERTLVIRLRTGKNDVRRCELFYGDRVHPTNPIQVFSISMKKVASDALFDYYEAELVSDYTRVCYYFYLEDESTHYYYYGQQFLEKPGEDRTEYFQFPYIRREDMAIIPDWAKDAVMYQIFPDSFATEKGSIAQQPIEKMNHLKERSSTLNGGTLKGIEANLDYIEELGINCIYLNPIFVAGEYHKYDIMDYFDVDPCFGTKQDLKELVAACHKREIKVILDGVFNHCGAQFFAFKDVLEKGEMSPYKDWFYSLKFPIEFTTPPNYEAFAYVKEMPKLNTGHPAVIDYFCKVGTYWLQEADIDGWRLDVANEVNHDFWRAFRKAVKAIKSDVFLIGEIWEDSEVWLQGEQFDSTMNYRFTNLCREFFAKGSMSVTAFNYGINQMLMRYQRQVTYAQMNLIDSHDVPRFLHYAKEDERKLSLAALFLLTFVGVPSILYGDELLISGEKELEYRKPMIWHPNTKEQKMIDYYKELISLRKSSKAFTSGTFKVIIVDEAKGLYVFERREETERFWVILANTPNEATYTIPAENNKWQVAFGNPETIIENNSRHISLKLKAYEGLVLKQC</sequence>
<dbReference type="GO" id="GO:0005975">
    <property type="term" value="P:carbohydrate metabolic process"/>
    <property type="evidence" value="ECO:0007669"/>
    <property type="project" value="InterPro"/>
</dbReference>
<dbReference type="CDD" id="cd02857">
    <property type="entry name" value="E_set_CDase_PDE_N"/>
    <property type="match status" value="1"/>
</dbReference>
<dbReference type="InterPro" id="IPR006047">
    <property type="entry name" value="GH13_cat_dom"/>
</dbReference>
<dbReference type="Pfam" id="PF00128">
    <property type="entry name" value="Alpha-amylase"/>
    <property type="match status" value="1"/>
</dbReference>
<dbReference type="AlphaFoldDB" id="F2JJK7"/>
<dbReference type="CDD" id="cd11338">
    <property type="entry name" value="AmyAc_CMD"/>
    <property type="match status" value="1"/>
</dbReference>
<dbReference type="RefSeq" id="WP_013655350.1">
    <property type="nucleotide sequence ID" value="NC_015275.1"/>
</dbReference>
<dbReference type="InterPro" id="IPR045857">
    <property type="entry name" value="O16G_dom_2"/>
</dbReference>
<evidence type="ECO:0000259" key="4">
    <source>
        <dbReference type="SMART" id="SM00642"/>
    </source>
</evidence>